<dbReference type="Proteomes" id="UP000002715">
    <property type="component" value="Chromosome"/>
</dbReference>
<dbReference type="eggNOG" id="COG3349">
    <property type="taxonomic scope" value="Bacteria"/>
</dbReference>
<dbReference type="InterPro" id="IPR002937">
    <property type="entry name" value="Amino_oxidase"/>
</dbReference>
<dbReference type="EMBL" id="CP000111">
    <property type="protein sequence ID" value="ABB49180.1"/>
    <property type="molecule type" value="Genomic_DNA"/>
</dbReference>
<sequence length="499" mass="56165">MNQYPNLICYNFKKKVKIAIVGSGLAGLTAAVNLVDEGHEVEIYESRSFWGGKVGSWEDKDGNHIEMGLHVFFYNYANLFKLMKKVGALDNLLPKDHTHLFINNGGNLKSLDFRFPLGAPFNGLKAFFTTEQLTWVDKFRNALALGTSPIVRGLIDYEGAMKIIRDLDRISFKEWFLNHGGSEKSLARMWDPIAYALGFINCKDISARCMLTIFMMFASKTEASKLNLLKGSPHKWLTQPIVDYITKKGAKIHLNHKVEEIIYEKYSSSYSVNQLKISSPEGTKTVFADKFLAACDVPGIKKIVPEEWYQFKEFAGLKKLRAVAVATIQLRYDGWVTELQKDNTGNSPTGLDNLLYSADASFSCFADLALASPADYRKKDVGSLLQCVLTPGDRWMGRSTERITQEIDKEVRRLFPSSKNLKLLWSNVVQIPQSLYRESPGMEKFRPDQKTSIPNFFMAGSYTKQDYIDSMEGATMSGHLAAAAILEKKAELAKNLTVN</sequence>
<dbReference type="PANTHER" id="PTHR42923:SF41">
    <property type="entry name" value="ZETA-CAROTENE DESATURASE, CHLOROPLASTIC_CHROMOPLASTIC"/>
    <property type="match status" value="1"/>
</dbReference>
<proteinExistence type="inferred from homology"/>
<dbReference type="AlphaFoldDB" id="Q31D65"/>
<dbReference type="EC" id="1.3.5.6" evidence="4 7"/>
<evidence type="ECO:0000259" key="8">
    <source>
        <dbReference type="Pfam" id="PF01593"/>
    </source>
</evidence>
<name>Q31D65_PROM9</name>
<dbReference type="Pfam" id="PF01593">
    <property type="entry name" value="Amino_oxidase"/>
    <property type="match status" value="1"/>
</dbReference>
<protein>
    <recommendedName>
        <fullName evidence="4 7">9,9'-di-cis-zeta-carotene desaturase</fullName>
        <ecNumber evidence="4 7">1.3.5.6</ecNumber>
    </recommendedName>
</protein>
<keyword evidence="5" id="KW-0125">Carotenoid biosynthesis</keyword>
<dbReference type="HOGENOM" id="CLU_022687_1_1_3"/>
<evidence type="ECO:0000313" key="10">
    <source>
        <dbReference type="Proteomes" id="UP000002715"/>
    </source>
</evidence>
<dbReference type="InterPro" id="IPR036188">
    <property type="entry name" value="FAD/NAD-bd_sf"/>
</dbReference>
<evidence type="ECO:0000256" key="5">
    <source>
        <dbReference type="ARBA" id="ARBA00022746"/>
    </source>
</evidence>
<comment type="catalytic activity">
    <reaction evidence="1">
        <text>9,9'-di-cis-zeta-carotene + 2 a quinone = 7,7',9,9'-tetra-cis-lycopene + 2 a quinol</text>
        <dbReference type="Rhea" id="RHEA:30955"/>
        <dbReference type="ChEBI" id="CHEBI:24646"/>
        <dbReference type="ChEBI" id="CHEBI:48716"/>
        <dbReference type="ChEBI" id="CHEBI:62466"/>
        <dbReference type="ChEBI" id="CHEBI:132124"/>
        <dbReference type="EC" id="1.3.5.6"/>
    </reaction>
</comment>
<dbReference type="UniPathway" id="UPA00803"/>
<comment type="pathway">
    <text evidence="2">Carotenoid biosynthesis; lycopene biosynthesis.</text>
</comment>
<evidence type="ECO:0000313" key="9">
    <source>
        <dbReference type="EMBL" id="ABB49180.1"/>
    </source>
</evidence>
<evidence type="ECO:0000256" key="2">
    <source>
        <dbReference type="ARBA" id="ARBA00004900"/>
    </source>
</evidence>
<evidence type="ECO:0000256" key="4">
    <source>
        <dbReference type="ARBA" id="ARBA00012788"/>
    </source>
</evidence>
<comment type="similarity">
    <text evidence="3">Belongs to the zeta carotene desaturase family.</text>
</comment>
<dbReference type="SUPFAM" id="SSF51905">
    <property type="entry name" value="FAD/NAD(P)-binding domain"/>
    <property type="match status" value="1"/>
</dbReference>
<dbReference type="InterPro" id="IPR050464">
    <property type="entry name" value="Zeta_carotene_desat/Oxidored"/>
</dbReference>
<evidence type="ECO:0000256" key="6">
    <source>
        <dbReference type="ARBA" id="ARBA00023002"/>
    </source>
</evidence>
<dbReference type="InterPro" id="IPR014103">
    <property type="entry name" value="Zeta_caro_desat"/>
</dbReference>
<dbReference type="STRING" id="74546.PMT9312_0118"/>
<evidence type="ECO:0000256" key="1">
    <source>
        <dbReference type="ARBA" id="ARBA00000914"/>
    </source>
</evidence>
<evidence type="ECO:0000256" key="7">
    <source>
        <dbReference type="NCBIfam" id="TIGR02732"/>
    </source>
</evidence>
<organism evidence="9 10">
    <name type="scientific">Prochlorococcus marinus (strain MIT 9312)</name>
    <dbReference type="NCBI Taxonomy" id="74546"/>
    <lineage>
        <taxon>Bacteria</taxon>
        <taxon>Bacillati</taxon>
        <taxon>Cyanobacteriota</taxon>
        <taxon>Cyanophyceae</taxon>
        <taxon>Synechococcales</taxon>
        <taxon>Prochlorococcaceae</taxon>
        <taxon>Prochlorococcus</taxon>
    </lineage>
</organism>
<dbReference type="GO" id="GO:0016719">
    <property type="term" value="F:9,9'-di-cis-zeta-carotene desaturase activity"/>
    <property type="evidence" value="ECO:0007669"/>
    <property type="project" value="UniProtKB-EC"/>
</dbReference>
<dbReference type="GO" id="GO:0016117">
    <property type="term" value="P:carotenoid biosynthetic process"/>
    <property type="evidence" value="ECO:0007669"/>
    <property type="project" value="UniProtKB-KW"/>
</dbReference>
<gene>
    <name evidence="9" type="ordered locus">PMT9312_0118</name>
</gene>
<reference evidence="10" key="1">
    <citation type="submission" date="2005-07" db="EMBL/GenBank/DDBJ databases">
        <title>Complete sequence of Prochlorococcus marinus str. MIT 9312.</title>
        <authorList>
            <consortium name="US DOE Joint Genome Institute"/>
            <person name="Copeland A."/>
            <person name="Lucas S."/>
            <person name="Lapidus A."/>
            <person name="Barry K."/>
            <person name="Detter J.C."/>
            <person name="Glavina T."/>
            <person name="Hammon N."/>
            <person name="Israni S."/>
            <person name="Pitluck S."/>
            <person name="Thiel J."/>
            <person name="Schmutz J."/>
            <person name="Larimer F."/>
            <person name="Land M."/>
            <person name="Kyrpides N."/>
            <person name="Lykidis A."/>
            <person name="Richardson P."/>
        </authorList>
    </citation>
    <scope>NUCLEOTIDE SEQUENCE [LARGE SCALE GENOMIC DNA]</scope>
    <source>
        <strain evidence="10">MIT 9312</strain>
    </source>
</reference>
<dbReference type="Gene3D" id="3.50.50.60">
    <property type="entry name" value="FAD/NAD(P)-binding domain"/>
    <property type="match status" value="1"/>
</dbReference>
<feature type="domain" description="Amine oxidase" evidence="8">
    <location>
        <begin position="25"/>
        <end position="486"/>
    </location>
</feature>
<dbReference type="NCBIfam" id="TIGR02732">
    <property type="entry name" value="zeta_caro_desat"/>
    <property type="match status" value="1"/>
</dbReference>
<accession>Q31D65</accession>
<keyword evidence="6 9" id="KW-0560">Oxidoreductase</keyword>
<dbReference type="PANTHER" id="PTHR42923">
    <property type="entry name" value="PROTOPORPHYRINOGEN OXIDASE"/>
    <property type="match status" value="1"/>
</dbReference>
<evidence type="ECO:0000256" key="3">
    <source>
        <dbReference type="ARBA" id="ARBA00010192"/>
    </source>
</evidence>
<dbReference type="KEGG" id="pmi:PMT9312_0118"/>